<reference evidence="2 3" key="1">
    <citation type="journal article" date="2011" name="J. Gen. Appl. Microbiol.">
        <title>Draft genome sequencing of the enigmatic yeast Saitoella complicata.</title>
        <authorList>
            <person name="Nishida H."/>
            <person name="Hamamoto M."/>
            <person name="Sugiyama J."/>
        </authorList>
    </citation>
    <scope>NUCLEOTIDE SEQUENCE [LARGE SCALE GENOMIC DNA]</scope>
    <source>
        <strain evidence="2 3">NRRL Y-17804</strain>
    </source>
</reference>
<proteinExistence type="predicted"/>
<name>A0A0E9NM58_SAICN</name>
<feature type="domain" description="Peptidase C45 hydrolase" evidence="1">
    <location>
        <begin position="200"/>
        <end position="402"/>
    </location>
</feature>
<dbReference type="NCBIfam" id="NF040521">
    <property type="entry name" value="C45_proenzyme"/>
    <property type="match status" value="1"/>
</dbReference>
<dbReference type="EMBL" id="BACD03000038">
    <property type="protein sequence ID" value="GAO50919.1"/>
    <property type="molecule type" value="Genomic_DNA"/>
</dbReference>
<dbReference type="PANTHER" id="PTHR34180:SF1">
    <property type="entry name" value="BETA-ALANYL-DOPAMINE_CARCININE HYDROLASE"/>
    <property type="match status" value="1"/>
</dbReference>
<evidence type="ECO:0000313" key="2">
    <source>
        <dbReference type="EMBL" id="GAO50919.1"/>
    </source>
</evidence>
<dbReference type="PANTHER" id="PTHR34180">
    <property type="entry name" value="PEPTIDASE C45"/>
    <property type="match status" value="1"/>
</dbReference>
<organism evidence="2 3">
    <name type="scientific">Saitoella complicata (strain BCRC 22490 / CBS 7301 / JCM 7358 / NBRC 10748 / NRRL Y-17804)</name>
    <dbReference type="NCBI Taxonomy" id="698492"/>
    <lineage>
        <taxon>Eukaryota</taxon>
        <taxon>Fungi</taxon>
        <taxon>Dikarya</taxon>
        <taxon>Ascomycota</taxon>
        <taxon>Taphrinomycotina</taxon>
        <taxon>Taphrinomycotina incertae sedis</taxon>
        <taxon>Saitoella</taxon>
    </lineage>
</organism>
<gene>
    <name evidence="2" type="ORF">G7K_5038-t1</name>
</gene>
<dbReference type="Gene3D" id="1.10.10.2120">
    <property type="match status" value="1"/>
</dbReference>
<evidence type="ECO:0000259" key="1">
    <source>
        <dbReference type="Pfam" id="PF03417"/>
    </source>
</evidence>
<dbReference type="Proteomes" id="UP000033140">
    <property type="component" value="Unassembled WGS sequence"/>
</dbReference>
<keyword evidence="3" id="KW-1185">Reference proteome</keyword>
<dbReference type="InterPro" id="IPR047801">
    <property type="entry name" value="Peptidase_C45"/>
</dbReference>
<reference evidence="2 3" key="3">
    <citation type="journal article" date="2015" name="Genome Announc.">
        <title>Draft Genome Sequence of the Archiascomycetous Yeast Saitoella complicata.</title>
        <authorList>
            <person name="Yamauchi K."/>
            <person name="Kondo S."/>
            <person name="Hamamoto M."/>
            <person name="Takahashi Y."/>
            <person name="Ogura Y."/>
            <person name="Hayashi T."/>
            <person name="Nishida H."/>
        </authorList>
    </citation>
    <scope>NUCLEOTIDE SEQUENCE [LARGE SCALE GENOMIC DNA]</scope>
    <source>
        <strain evidence="2 3">NRRL Y-17804</strain>
    </source>
</reference>
<protein>
    <recommendedName>
        <fullName evidence="1">Peptidase C45 hydrolase domain-containing protein</fullName>
    </recommendedName>
</protein>
<accession>A0A0E9NM58</accession>
<sequence length="435" mass="47721">MVRVPADEGCKEASEKRYTCYKTLKENIFSDNCVLFERLHIRIPRDLAEGPDFHPAPDSTRSPQSSTIPSHPITSLPFPYTPSVMAFPQITCAGTPYEIGHTHGKQASPAIKRCIAFYASLFQSLAGRTWPQVQQMASTFTPNIQSKWPWLYEEMKGVADGAGVEVLDVVALNCRSEIALTKFSDGCTSLACPSTTSGADGSTWLAQNWDWKHEQKENMILLHIHADGKPKISMVTEAGIIGKIGLNSSGVGVCLNAIRATNLDPTLPPIHLALRLVLESTSLNNAVKMLEKERGVAGFGHFLIADHTDAKGCEVGPKGVFAVDSEHGWVTHTNHLVAIPDTLKDEIDDDPEWLTDSPVRLTRIRELIKNAPAEVGQERIRSMLSDEQNQPGAICRAGDLETVFNIIMEFNKDGSMGWVVEGRPSEGQKAVTFGY</sequence>
<dbReference type="OMA" id="IEFYACL"/>
<comment type="caution">
    <text evidence="2">The sequence shown here is derived from an EMBL/GenBank/DDBJ whole genome shotgun (WGS) entry which is preliminary data.</text>
</comment>
<dbReference type="InterPro" id="IPR005079">
    <property type="entry name" value="Peptidase_C45_hydrolase"/>
</dbReference>
<evidence type="ECO:0000313" key="3">
    <source>
        <dbReference type="Proteomes" id="UP000033140"/>
    </source>
</evidence>
<dbReference type="STRING" id="698492.A0A0E9NM58"/>
<reference evidence="2 3" key="2">
    <citation type="journal article" date="2014" name="J. Gen. Appl. Microbiol.">
        <title>The early diverging ascomycetous budding yeast Saitoella complicata has three histone deacetylases belonging to the Clr6, Hos2, and Rpd3 lineages.</title>
        <authorList>
            <person name="Nishida H."/>
            <person name="Matsumoto T."/>
            <person name="Kondo S."/>
            <person name="Hamamoto M."/>
            <person name="Yoshikawa H."/>
        </authorList>
    </citation>
    <scope>NUCLEOTIDE SEQUENCE [LARGE SCALE GENOMIC DNA]</scope>
    <source>
        <strain evidence="2 3">NRRL Y-17804</strain>
    </source>
</reference>
<dbReference type="AlphaFoldDB" id="A0A0E9NM58"/>
<dbReference type="Gene3D" id="3.60.60.10">
    <property type="entry name" value="Penicillin V Acylase, Chain A"/>
    <property type="match status" value="1"/>
</dbReference>
<dbReference type="InterPro" id="IPR047794">
    <property type="entry name" value="C45_proenzyme-like"/>
</dbReference>
<dbReference type="Pfam" id="PF03417">
    <property type="entry name" value="AAT"/>
    <property type="match status" value="1"/>
</dbReference>